<dbReference type="AlphaFoldDB" id="A0A2R7Y7K3"/>
<dbReference type="InterPro" id="IPR029044">
    <property type="entry name" value="Nucleotide-diphossugar_trans"/>
</dbReference>
<feature type="domain" description="Glycosyltransferase 2-like" evidence="2">
    <location>
        <begin position="21"/>
        <end position="149"/>
    </location>
</feature>
<feature type="transmembrane region" description="Helical" evidence="1">
    <location>
        <begin position="285"/>
        <end position="302"/>
    </location>
</feature>
<comment type="caution">
    <text evidence="3">The sequence shown here is derived from an EMBL/GenBank/DDBJ whole genome shotgun (WGS) entry which is preliminary data.</text>
</comment>
<name>A0A2R7Y7K3_9CREN</name>
<dbReference type="EMBL" id="NBVN01000002">
    <property type="protein sequence ID" value="PUA33523.1"/>
    <property type="molecule type" value="Genomic_DNA"/>
</dbReference>
<keyword evidence="1" id="KW-0812">Transmembrane</keyword>
<keyword evidence="1" id="KW-0472">Membrane</keyword>
<organism evidence="3 4">
    <name type="scientific">Zestosphaera tikiterensis</name>
    <dbReference type="NCBI Taxonomy" id="1973259"/>
    <lineage>
        <taxon>Archaea</taxon>
        <taxon>Thermoproteota</taxon>
        <taxon>Thermoprotei</taxon>
        <taxon>Desulfurococcales</taxon>
        <taxon>Desulfurococcaceae</taxon>
        <taxon>Zestosphaera</taxon>
    </lineage>
</organism>
<feature type="transmembrane region" description="Helical" evidence="1">
    <location>
        <begin position="322"/>
        <end position="340"/>
    </location>
</feature>
<dbReference type="SUPFAM" id="SSF53448">
    <property type="entry name" value="Nucleotide-diphospho-sugar transferases"/>
    <property type="match status" value="1"/>
</dbReference>
<protein>
    <recommendedName>
        <fullName evidence="2">Glycosyltransferase 2-like domain-containing protein</fullName>
    </recommendedName>
</protein>
<proteinExistence type="predicted"/>
<gene>
    <name evidence="3" type="ORF">B7O98_03645</name>
</gene>
<evidence type="ECO:0000313" key="4">
    <source>
        <dbReference type="Proteomes" id="UP000244093"/>
    </source>
</evidence>
<evidence type="ECO:0000256" key="1">
    <source>
        <dbReference type="SAM" id="Phobius"/>
    </source>
</evidence>
<dbReference type="CDD" id="cd00761">
    <property type="entry name" value="Glyco_tranf_GTA_type"/>
    <property type="match status" value="1"/>
</dbReference>
<dbReference type="Proteomes" id="UP000244093">
    <property type="component" value="Unassembled WGS sequence"/>
</dbReference>
<sequence length="368" mass="42417">MNVCLLPICFNNKWFKQLKVLVVILNKDNAEGLKETLSSLAQQVNLTLCKDFDVLIMDGLSKDGSEAVAEDFRRRYECIKFKKQVFPGGVGAARVEAVKYALENGYEAVIWGDSENTYSKDYVSKFIACVDSNDCLIFSGCSKVKHESIWSRFFYWYHAYHHLFSYVRRKHAPGNNKLVLTKAYEIAVYPAISRSDDFFFSLSVNGSKICHCPDAVVYISVPKTFRDVVAWQRNRVKGLVEGSLLNGRSMPPDFIPWFLFLLSPLFLLLYHLTSPYVLIGPFLQLFTWFIDSTAVLLTLGMLVKLEILAKNNYERYKPLQSLLGLAGMFLHAFFTTYYTLKYVKLLRSRKDEIVLKDRKVKEYFGFLK</sequence>
<dbReference type="Pfam" id="PF00535">
    <property type="entry name" value="Glycos_transf_2"/>
    <property type="match status" value="1"/>
</dbReference>
<accession>A0A2R7Y7K3</accession>
<feature type="transmembrane region" description="Helical" evidence="1">
    <location>
        <begin position="254"/>
        <end position="273"/>
    </location>
</feature>
<reference evidence="3 4" key="1">
    <citation type="journal article" date="2018" name="Syst. Appl. Microbiol.">
        <title>A new symbiotic nanoarchaeote (Candidatus Nanoclepta minutus) and its host (Zestosphaera tikiterensis gen. nov., sp. nov.) from a New Zealand hot spring.</title>
        <authorList>
            <person name="St John E."/>
            <person name="Liu Y."/>
            <person name="Podar M."/>
            <person name="Stott M.B."/>
            <person name="Meneghin J."/>
            <person name="Chen Z."/>
            <person name="Lagutin K."/>
            <person name="Mitchell K."/>
            <person name="Reysenbach A.L."/>
        </authorList>
    </citation>
    <scope>NUCLEOTIDE SEQUENCE [LARGE SCALE GENOMIC DNA]</scope>
    <source>
        <strain evidence="3">NZ3</strain>
    </source>
</reference>
<evidence type="ECO:0000259" key="2">
    <source>
        <dbReference type="Pfam" id="PF00535"/>
    </source>
</evidence>
<dbReference type="Gene3D" id="3.90.550.10">
    <property type="entry name" value="Spore Coat Polysaccharide Biosynthesis Protein SpsA, Chain A"/>
    <property type="match status" value="1"/>
</dbReference>
<dbReference type="InterPro" id="IPR001173">
    <property type="entry name" value="Glyco_trans_2-like"/>
</dbReference>
<evidence type="ECO:0000313" key="3">
    <source>
        <dbReference type="EMBL" id="PUA33523.1"/>
    </source>
</evidence>
<keyword evidence="1" id="KW-1133">Transmembrane helix</keyword>